<organism evidence="1 2">
    <name type="scientific">Bifidobacterium adolescentis</name>
    <dbReference type="NCBI Taxonomy" id="1680"/>
    <lineage>
        <taxon>Bacteria</taxon>
        <taxon>Bacillati</taxon>
        <taxon>Actinomycetota</taxon>
        <taxon>Actinomycetes</taxon>
        <taxon>Bifidobacteriales</taxon>
        <taxon>Bifidobacteriaceae</taxon>
        <taxon>Bifidobacterium</taxon>
    </lineage>
</organism>
<evidence type="ECO:0000313" key="2">
    <source>
        <dbReference type="Proteomes" id="UP000285462"/>
    </source>
</evidence>
<proteinExistence type="predicted"/>
<comment type="caution">
    <text evidence="1">The sequence shown here is derived from an EMBL/GenBank/DDBJ whole genome shotgun (WGS) entry which is preliminary data.</text>
</comment>
<protein>
    <submittedName>
        <fullName evidence="1">Uncharacterized protein</fullName>
    </submittedName>
</protein>
<dbReference type="Proteomes" id="UP000285462">
    <property type="component" value="Unassembled WGS sequence"/>
</dbReference>
<reference evidence="1 2" key="1">
    <citation type="submission" date="2018-08" db="EMBL/GenBank/DDBJ databases">
        <title>A genome reference for cultivated species of the human gut microbiota.</title>
        <authorList>
            <person name="Zou Y."/>
            <person name="Xue W."/>
            <person name="Luo G."/>
        </authorList>
    </citation>
    <scope>NUCLEOTIDE SEQUENCE [LARGE SCALE GENOMIC DNA]</scope>
    <source>
        <strain evidence="1 2">AF21-27</strain>
    </source>
</reference>
<evidence type="ECO:0000313" key="1">
    <source>
        <dbReference type="EMBL" id="RGS64524.1"/>
    </source>
</evidence>
<sequence>MLDGLVSSVSIDAQLVRPAAGKVAVFIEPPTVEWPSWGPPEPVWTLDVIAGTPATQPSAVDDILAALDRLADKGLNLQKATPASWNLAGTGTLAAYQVTLNALETE</sequence>
<dbReference type="EMBL" id="QRVT01000004">
    <property type="protein sequence ID" value="RGS64524.1"/>
    <property type="molecule type" value="Genomic_DNA"/>
</dbReference>
<accession>A0A412K7Y4</accession>
<dbReference type="AlphaFoldDB" id="A0A412K7Y4"/>
<name>A0A412K7Y4_BIFAD</name>
<gene>
    <name evidence="1" type="ORF">DWX79_07510</name>
</gene>